<dbReference type="HOGENOM" id="CLU_044590_3_2_11"/>
<gene>
    <name evidence="3" type="ORF">N136_00064</name>
</gene>
<keyword evidence="3" id="KW-0378">Hydrolase</keyword>
<dbReference type="InterPro" id="IPR006680">
    <property type="entry name" value="Amidohydro-rel"/>
</dbReference>
<dbReference type="InterPro" id="IPR032466">
    <property type="entry name" value="Metal_Hydrolase"/>
</dbReference>
<comment type="similarity">
    <text evidence="1">Belongs to the metallo-dependent hydrolases superfamily.</text>
</comment>
<evidence type="ECO:0000259" key="2">
    <source>
        <dbReference type="Pfam" id="PF04909"/>
    </source>
</evidence>
<dbReference type="Proteomes" id="UP000016605">
    <property type="component" value="Unassembled WGS sequence"/>
</dbReference>
<dbReference type="SUPFAM" id="SSF51556">
    <property type="entry name" value="Metallo-dependent hydrolases"/>
    <property type="match status" value="1"/>
</dbReference>
<sequence>MNSPLVDTHVHVWDPRILRYPWLNNVPALDRTVLPHDIDRQAGATAMIFVQAGCLPEQAGGEVRWVVGLDWPELSGIVADIRLDGPGLSDRLDELVREPLVVGVRHILQDHAPDTIATDAYGAGLIGLADRGLVFDATVRADQLQELADLHSRAPDAVIVVDHLGNPPVQAGWHSDEAAAWRAGIRAVAHHSSANVKLSGVRFTDAAAPYFREALDAFGFNRAMLGSDFPVADPGEWRWERVADALSPTAESIDALRWRTANTVYGVQPRPERNPE</sequence>
<protein>
    <submittedName>
        <fullName evidence="3">Amidohydrolase family protein</fullName>
    </submittedName>
</protein>
<dbReference type="Gene3D" id="3.20.20.140">
    <property type="entry name" value="Metal-dependent hydrolases"/>
    <property type="match status" value="1"/>
</dbReference>
<evidence type="ECO:0000256" key="1">
    <source>
        <dbReference type="ARBA" id="ARBA00038310"/>
    </source>
</evidence>
<evidence type="ECO:0000313" key="3">
    <source>
        <dbReference type="EMBL" id="ERK73506.1"/>
    </source>
</evidence>
<accession>U2RXQ5</accession>
<comment type="caution">
    <text evidence="3">The sequence shown here is derived from an EMBL/GenBank/DDBJ whole genome shotgun (WGS) entry which is preliminary data.</text>
</comment>
<dbReference type="OrthoDB" id="5450317at2"/>
<dbReference type="InterPro" id="IPR052350">
    <property type="entry name" value="Metallo-dep_Lactonases"/>
</dbReference>
<dbReference type="PANTHER" id="PTHR43569">
    <property type="entry name" value="AMIDOHYDROLASE"/>
    <property type="match status" value="1"/>
</dbReference>
<dbReference type="Pfam" id="PF04909">
    <property type="entry name" value="Amidohydro_2"/>
    <property type="match status" value="1"/>
</dbReference>
<dbReference type="PATRIC" id="fig|1358026.3.peg.53"/>
<name>U2RXQ5_LEIAQ</name>
<dbReference type="GO" id="GO:0016787">
    <property type="term" value="F:hydrolase activity"/>
    <property type="evidence" value="ECO:0007669"/>
    <property type="project" value="UniProtKB-KW"/>
</dbReference>
<dbReference type="AlphaFoldDB" id="U2RXQ5"/>
<dbReference type="EMBL" id="AWVQ01000009">
    <property type="protein sequence ID" value="ERK73506.1"/>
    <property type="molecule type" value="Genomic_DNA"/>
</dbReference>
<organism evidence="3 4">
    <name type="scientific">Leifsonia aquatica ATCC 14665</name>
    <dbReference type="NCBI Taxonomy" id="1358026"/>
    <lineage>
        <taxon>Bacteria</taxon>
        <taxon>Bacillati</taxon>
        <taxon>Actinomycetota</taxon>
        <taxon>Actinomycetes</taxon>
        <taxon>Micrococcales</taxon>
        <taxon>Microbacteriaceae</taxon>
        <taxon>Leifsonia</taxon>
    </lineage>
</organism>
<dbReference type="PANTHER" id="PTHR43569:SF2">
    <property type="entry name" value="AMIDOHYDROLASE-RELATED DOMAIN-CONTAINING PROTEIN"/>
    <property type="match status" value="1"/>
</dbReference>
<evidence type="ECO:0000313" key="4">
    <source>
        <dbReference type="Proteomes" id="UP000016605"/>
    </source>
</evidence>
<proteinExistence type="inferred from homology"/>
<feature type="domain" description="Amidohydrolase-related" evidence="2">
    <location>
        <begin position="6"/>
        <end position="266"/>
    </location>
</feature>
<reference evidence="3 4" key="1">
    <citation type="submission" date="2013-08" db="EMBL/GenBank/DDBJ databases">
        <authorList>
            <person name="Weinstock G."/>
            <person name="Sodergren E."/>
            <person name="Wylie T."/>
            <person name="Fulton L."/>
            <person name="Fulton R."/>
            <person name="Fronick C."/>
            <person name="O'Laughlin M."/>
            <person name="Godfrey J."/>
            <person name="Miner T."/>
            <person name="Herter B."/>
            <person name="Appelbaum E."/>
            <person name="Cordes M."/>
            <person name="Lek S."/>
            <person name="Wollam A."/>
            <person name="Pepin K.H."/>
            <person name="Palsikar V.B."/>
            <person name="Mitreva M."/>
            <person name="Wilson R.K."/>
        </authorList>
    </citation>
    <scope>NUCLEOTIDE SEQUENCE [LARGE SCALE GENOMIC DNA]</scope>
    <source>
        <strain evidence="3 4">ATCC 14665</strain>
    </source>
</reference>